<organism evidence="2 3">
    <name type="scientific">Acinetobacter higginsii</name>
    <dbReference type="NCBI Taxonomy" id="70347"/>
    <lineage>
        <taxon>Bacteria</taxon>
        <taxon>Pseudomonadati</taxon>
        <taxon>Pseudomonadota</taxon>
        <taxon>Gammaproteobacteria</taxon>
        <taxon>Moraxellales</taxon>
        <taxon>Moraxellaceae</taxon>
        <taxon>Acinetobacter</taxon>
    </lineage>
</organism>
<dbReference type="RefSeq" id="WP_005204429.1">
    <property type="nucleotide sequence ID" value="NZ_KB850072.1"/>
</dbReference>
<protein>
    <submittedName>
        <fullName evidence="2">Uncharacterized protein</fullName>
    </submittedName>
</protein>
<dbReference type="HOGENOM" id="CLU_2462099_0_0_6"/>
<sequence length="88" mass="10060">MIRFSGVLVRLPVYRFLAFFGTVVWLARFNIAILGLTAVEIIYKAYFSDNALESWCRKSSFGIDVVNFENEAKELEVFNQAFVEVVGL</sequence>
<accession>N9RKQ1</accession>
<keyword evidence="3" id="KW-1185">Reference proteome</keyword>
<feature type="transmembrane region" description="Helical" evidence="1">
    <location>
        <begin position="16"/>
        <end position="39"/>
    </location>
</feature>
<dbReference type="Proteomes" id="UP000013084">
    <property type="component" value="Unassembled WGS sequence"/>
</dbReference>
<evidence type="ECO:0000256" key="1">
    <source>
        <dbReference type="SAM" id="Phobius"/>
    </source>
</evidence>
<keyword evidence="1" id="KW-0472">Membrane</keyword>
<dbReference type="OrthoDB" id="6178961at2"/>
<evidence type="ECO:0000313" key="3">
    <source>
        <dbReference type="Proteomes" id="UP000013084"/>
    </source>
</evidence>
<keyword evidence="1" id="KW-0812">Transmembrane</keyword>
<reference evidence="2 3" key="1">
    <citation type="submission" date="2013-02" db="EMBL/GenBank/DDBJ databases">
        <title>The Genome Sequence of Acinetobacter sp. CIP 70.18.</title>
        <authorList>
            <consortium name="The Broad Institute Genome Sequencing Platform"/>
            <consortium name="The Broad Institute Genome Sequencing Center for Infectious Disease"/>
            <person name="Cerqueira G."/>
            <person name="Feldgarden M."/>
            <person name="Courvalin P."/>
            <person name="Perichon B."/>
            <person name="Grillot-Courvalin C."/>
            <person name="Clermont D."/>
            <person name="Rocha E."/>
            <person name="Yoon E.-J."/>
            <person name="Nemec A."/>
            <person name="Walker B."/>
            <person name="Young S.K."/>
            <person name="Zeng Q."/>
            <person name="Gargeya S."/>
            <person name="Fitzgerald M."/>
            <person name="Haas B."/>
            <person name="Abouelleil A."/>
            <person name="Alvarado L."/>
            <person name="Arachchi H.M."/>
            <person name="Berlin A.M."/>
            <person name="Chapman S.B."/>
            <person name="Dewar J."/>
            <person name="Goldberg J."/>
            <person name="Griggs A."/>
            <person name="Gujja S."/>
            <person name="Hansen M."/>
            <person name="Howarth C."/>
            <person name="Imamovic A."/>
            <person name="Larimer J."/>
            <person name="McCowan C."/>
            <person name="Murphy C."/>
            <person name="Neiman D."/>
            <person name="Pearson M."/>
            <person name="Priest M."/>
            <person name="Roberts A."/>
            <person name="Saif S."/>
            <person name="Shea T."/>
            <person name="Sisk P."/>
            <person name="Sykes S."/>
            <person name="Wortman J."/>
            <person name="Nusbaum C."/>
            <person name="Birren B."/>
        </authorList>
    </citation>
    <scope>NUCLEOTIDE SEQUENCE [LARGE SCALE GENOMIC DNA]</scope>
    <source>
        <strain evidence="2 3">CIP 70.18</strain>
    </source>
</reference>
<gene>
    <name evidence="2" type="ORF">F902_02920</name>
</gene>
<dbReference type="EMBL" id="APRN01000036">
    <property type="protein sequence ID" value="ENX58519.1"/>
    <property type="molecule type" value="Genomic_DNA"/>
</dbReference>
<proteinExistence type="predicted"/>
<name>N9RKQ1_9GAMM</name>
<evidence type="ECO:0000313" key="2">
    <source>
        <dbReference type="EMBL" id="ENX58519.1"/>
    </source>
</evidence>
<keyword evidence="1" id="KW-1133">Transmembrane helix</keyword>
<dbReference type="PATRIC" id="fig|1217700.3.peg.2842"/>
<dbReference type="AlphaFoldDB" id="N9RKQ1"/>
<comment type="caution">
    <text evidence="2">The sequence shown here is derived from an EMBL/GenBank/DDBJ whole genome shotgun (WGS) entry which is preliminary data.</text>
</comment>